<organism evidence="1 2">
    <name type="scientific">Tripterygium wilfordii</name>
    <name type="common">Thunder God vine</name>
    <dbReference type="NCBI Taxonomy" id="458696"/>
    <lineage>
        <taxon>Eukaryota</taxon>
        <taxon>Viridiplantae</taxon>
        <taxon>Streptophyta</taxon>
        <taxon>Embryophyta</taxon>
        <taxon>Tracheophyta</taxon>
        <taxon>Spermatophyta</taxon>
        <taxon>Magnoliopsida</taxon>
        <taxon>eudicotyledons</taxon>
        <taxon>Gunneridae</taxon>
        <taxon>Pentapetalae</taxon>
        <taxon>rosids</taxon>
        <taxon>fabids</taxon>
        <taxon>Celastrales</taxon>
        <taxon>Celastraceae</taxon>
        <taxon>Tripterygium</taxon>
    </lineage>
</organism>
<protein>
    <submittedName>
        <fullName evidence="1">Uncharacterized protein</fullName>
    </submittedName>
</protein>
<evidence type="ECO:0000313" key="1">
    <source>
        <dbReference type="EMBL" id="KAF5727713.1"/>
    </source>
</evidence>
<comment type="caution">
    <text evidence="1">The sequence shown here is derived from an EMBL/GenBank/DDBJ whole genome shotgun (WGS) entry which is preliminary data.</text>
</comment>
<gene>
    <name evidence="1" type="ORF">HS088_TW22G01410</name>
</gene>
<dbReference type="PANTHER" id="PTHR34808">
    <property type="entry name" value="EXPRESSED PROTEIN"/>
    <property type="match status" value="1"/>
</dbReference>
<sequence length="97" mass="10915">MEGVKVQRIDRKSSIENEPRTLDFHQIQWAREAAMFVMSNAKNFEEALSIFTEGLEPTVSLGQKNGDRGDMDTIGNYESLGNDIRLPVIRDIASAPF</sequence>
<dbReference type="InParanoid" id="A0A7J7C0S1"/>
<dbReference type="Proteomes" id="UP000593562">
    <property type="component" value="Unassembled WGS sequence"/>
</dbReference>
<reference evidence="1 2" key="1">
    <citation type="journal article" date="2020" name="Nat. Commun.">
        <title>Genome of Tripterygium wilfordii and identification of cytochrome P450 involved in triptolide biosynthesis.</title>
        <authorList>
            <person name="Tu L."/>
            <person name="Su P."/>
            <person name="Zhang Z."/>
            <person name="Gao L."/>
            <person name="Wang J."/>
            <person name="Hu T."/>
            <person name="Zhou J."/>
            <person name="Zhang Y."/>
            <person name="Zhao Y."/>
            <person name="Liu Y."/>
            <person name="Song Y."/>
            <person name="Tong Y."/>
            <person name="Lu Y."/>
            <person name="Yang J."/>
            <person name="Xu C."/>
            <person name="Jia M."/>
            <person name="Peters R.J."/>
            <person name="Huang L."/>
            <person name="Gao W."/>
        </authorList>
    </citation>
    <scope>NUCLEOTIDE SEQUENCE [LARGE SCALE GENOMIC DNA]</scope>
    <source>
        <strain evidence="2">cv. XIE 37</strain>
        <tissue evidence="1">Leaf</tissue>
    </source>
</reference>
<keyword evidence="2" id="KW-1185">Reference proteome</keyword>
<accession>A0A7J7C0S1</accession>
<dbReference type="PANTHER" id="PTHR34808:SF2">
    <property type="entry name" value="EXPRESSED PROTEIN"/>
    <property type="match status" value="1"/>
</dbReference>
<name>A0A7J7C0S1_TRIWF</name>
<dbReference type="AlphaFoldDB" id="A0A7J7C0S1"/>
<evidence type="ECO:0000313" key="2">
    <source>
        <dbReference type="Proteomes" id="UP000593562"/>
    </source>
</evidence>
<proteinExistence type="predicted"/>
<dbReference type="EMBL" id="JAAARO010000022">
    <property type="protein sequence ID" value="KAF5727713.1"/>
    <property type="molecule type" value="Genomic_DNA"/>
</dbReference>